<dbReference type="Proteomes" id="UP000198942">
    <property type="component" value="Unassembled WGS sequence"/>
</dbReference>
<evidence type="ECO:0000313" key="2">
    <source>
        <dbReference type="Proteomes" id="UP000198942"/>
    </source>
</evidence>
<accession>A0A1H8BD38</accession>
<protein>
    <submittedName>
        <fullName evidence="1">Uncharacterized protein</fullName>
    </submittedName>
</protein>
<proteinExistence type="predicted"/>
<dbReference type="AlphaFoldDB" id="A0A1H8BD38"/>
<organism evidence="1 2">
    <name type="scientific">Mucilaginibacter gossypiicola</name>
    <dbReference type="NCBI Taxonomy" id="551995"/>
    <lineage>
        <taxon>Bacteria</taxon>
        <taxon>Pseudomonadati</taxon>
        <taxon>Bacteroidota</taxon>
        <taxon>Sphingobacteriia</taxon>
        <taxon>Sphingobacteriales</taxon>
        <taxon>Sphingobacteriaceae</taxon>
        <taxon>Mucilaginibacter</taxon>
    </lineage>
</organism>
<reference evidence="2" key="1">
    <citation type="submission" date="2016-10" db="EMBL/GenBank/DDBJ databases">
        <authorList>
            <person name="Varghese N."/>
            <person name="Submissions S."/>
        </authorList>
    </citation>
    <scope>NUCLEOTIDE SEQUENCE [LARGE SCALE GENOMIC DNA]</scope>
    <source>
        <strain evidence="2">Gh-48</strain>
    </source>
</reference>
<dbReference type="EMBL" id="FOCL01000001">
    <property type="protein sequence ID" value="SEM79757.1"/>
    <property type="molecule type" value="Genomic_DNA"/>
</dbReference>
<evidence type="ECO:0000313" key="1">
    <source>
        <dbReference type="EMBL" id="SEM79757.1"/>
    </source>
</evidence>
<keyword evidence="2" id="KW-1185">Reference proteome</keyword>
<gene>
    <name evidence="1" type="ORF">SAMN05192574_101843</name>
</gene>
<sequence>MKKDLPADLIERFFLGECTDKENEDILLWYNSFQNSAVDLDCMSTVERGLFKAIMWAEITKKTGGFS</sequence>
<name>A0A1H8BD38_9SPHI</name>
<dbReference type="RefSeq" id="WP_091207999.1">
    <property type="nucleotide sequence ID" value="NZ_FOCL01000001.1"/>
</dbReference>